<feature type="compositionally biased region" description="Basic and acidic residues" evidence="1">
    <location>
        <begin position="733"/>
        <end position="745"/>
    </location>
</feature>
<keyword evidence="3" id="KW-0732">Signal</keyword>
<feature type="compositionally biased region" description="Polar residues" evidence="1">
    <location>
        <begin position="679"/>
        <end position="697"/>
    </location>
</feature>
<sequence length="745" mass="83390">MKRKRILIVSAVVLLFLTFATALSVFSADGDVTTQPKVEKAGGVELEIKRFPISRYQANNEDSDDWLKGPFIGFTNVLFSTAGNVVRVVDMGMDILNNLQPIDAFADSITNVSKRVYTTLKNNFGEALFIFAVGYIFYLFAVRGSAKEAMRRSILFLVILIIGGWYMSNAGYVMKALNALSVEAQGKLLNAGNGLLGIAKDEGRFVEASNIEKGKEMEGTIAVMRNLYFDLALKKPYMIVNFGEANEKKINEKGSDDKGGMNRVDKLLSYKLSSDGEKARLEYIKSTEIDKYNNEALTSGNAYNQFGESIIGLFASIALGIPFLGLSFLNFLLQIIALVIVFFVPFAFVVAYIPQFAYSGFVSLGRLGSVYILKAMLGIVFLFVYVICFIIDTLLPPNNFGMYLLNVIVLFLTLFLGFKHRNKIVKFVTAGKVVSVDNNMMENMRRNVVQPSWESAKDVWNKTFGRNGHNKTPEDLKHSSDPSVSNNATALGTESLSVERTPQKDQNINLLDNKKALDRKPQHSMKSERHNNLLKKQDDESCIVPGQNNGSDNDGLQKEEEQFKRAPVIRNTENEAERTDQKDFVKRNRFNDSQSQYNSTVDIQQEQKGDNPRKAKAPIVQENIRETERTKQSQFAAIQEEKGINRPINEMENIRTLNKDNVNSDDVKIVRSNSSSSSVQTGNFFNGEKQNNPSSETRVNREAAVKKVVPKDSGFKRSDQTVALNEIAGRTSSKAENRLRSDKRS</sequence>
<comment type="caution">
    <text evidence="4">The sequence shown here is derived from an EMBL/GenBank/DDBJ whole genome shotgun (WGS) entry which is preliminary data.</text>
</comment>
<feature type="compositionally biased region" description="Basic and acidic residues" evidence="1">
    <location>
        <begin position="512"/>
        <end position="539"/>
    </location>
</feature>
<feature type="transmembrane region" description="Helical" evidence="2">
    <location>
        <begin position="400"/>
        <end position="418"/>
    </location>
</feature>
<protein>
    <submittedName>
        <fullName evidence="4">Uncharacterized protein</fullName>
    </submittedName>
</protein>
<reference evidence="4 5" key="1">
    <citation type="submission" date="2018-08" db="EMBL/GenBank/DDBJ databases">
        <title>Bacillus phenotypic plasticity.</title>
        <authorList>
            <person name="Hurtado E."/>
        </authorList>
    </citation>
    <scope>NUCLEOTIDE SEQUENCE [LARGE SCALE GENOMIC DNA]</scope>
    <source>
        <strain evidence="4 5">427</strain>
    </source>
</reference>
<name>A0A5M8RQ64_9BACI</name>
<feature type="transmembrane region" description="Helical" evidence="2">
    <location>
        <begin position="335"/>
        <end position="358"/>
    </location>
</feature>
<feature type="transmembrane region" description="Helical" evidence="2">
    <location>
        <begin position="370"/>
        <end position="394"/>
    </location>
</feature>
<evidence type="ECO:0000256" key="3">
    <source>
        <dbReference type="SAM" id="SignalP"/>
    </source>
</evidence>
<feature type="compositionally biased region" description="Basic and acidic residues" evidence="1">
    <location>
        <begin position="572"/>
        <end position="590"/>
    </location>
</feature>
<feature type="chain" id="PRO_5039523315" evidence="3">
    <location>
        <begin position="23"/>
        <end position="745"/>
    </location>
</feature>
<dbReference type="InterPro" id="IPR058112">
    <property type="entry name" value="CD3337_EF1877-like"/>
</dbReference>
<accession>A0A5M8RQ64</accession>
<feature type="compositionally biased region" description="Polar residues" evidence="1">
    <location>
        <begin position="591"/>
        <end position="604"/>
    </location>
</feature>
<dbReference type="AlphaFoldDB" id="A0A5M8RQ64"/>
<feature type="compositionally biased region" description="Basic and acidic residues" evidence="1">
    <location>
        <begin position="471"/>
        <end position="480"/>
    </location>
</feature>
<feature type="compositionally biased region" description="Basic and acidic residues" evidence="1">
    <location>
        <begin position="555"/>
        <end position="564"/>
    </location>
</feature>
<keyword evidence="2" id="KW-0472">Membrane</keyword>
<feature type="compositionally biased region" description="Polar residues" evidence="1">
    <location>
        <begin position="481"/>
        <end position="510"/>
    </location>
</feature>
<keyword evidence="2" id="KW-1133">Transmembrane helix</keyword>
<evidence type="ECO:0000313" key="4">
    <source>
        <dbReference type="EMBL" id="KAA6449668.1"/>
    </source>
</evidence>
<feature type="region of interest" description="Disordered" evidence="1">
    <location>
        <begin position="464"/>
        <end position="618"/>
    </location>
</feature>
<gene>
    <name evidence="4" type="ORF">DX927_17640</name>
</gene>
<feature type="region of interest" description="Disordered" evidence="1">
    <location>
        <begin position="726"/>
        <end position="745"/>
    </location>
</feature>
<evidence type="ECO:0000256" key="2">
    <source>
        <dbReference type="SAM" id="Phobius"/>
    </source>
</evidence>
<organism evidence="4 5">
    <name type="scientific">Bacillus swezeyi</name>
    <dbReference type="NCBI Taxonomy" id="1925020"/>
    <lineage>
        <taxon>Bacteria</taxon>
        <taxon>Bacillati</taxon>
        <taxon>Bacillota</taxon>
        <taxon>Bacilli</taxon>
        <taxon>Bacillales</taxon>
        <taxon>Bacillaceae</taxon>
        <taxon>Bacillus</taxon>
    </lineage>
</organism>
<evidence type="ECO:0000313" key="5">
    <source>
        <dbReference type="Proteomes" id="UP000324326"/>
    </source>
</evidence>
<feature type="transmembrane region" description="Helical" evidence="2">
    <location>
        <begin position="310"/>
        <end position="329"/>
    </location>
</feature>
<feature type="transmembrane region" description="Helical" evidence="2">
    <location>
        <begin position="124"/>
        <end position="142"/>
    </location>
</feature>
<feature type="signal peptide" evidence="3">
    <location>
        <begin position="1"/>
        <end position="22"/>
    </location>
</feature>
<dbReference type="Proteomes" id="UP000324326">
    <property type="component" value="Unassembled WGS sequence"/>
</dbReference>
<feature type="region of interest" description="Disordered" evidence="1">
    <location>
        <begin position="672"/>
        <end position="702"/>
    </location>
</feature>
<dbReference type="RefSeq" id="WP_150149893.1">
    <property type="nucleotide sequence ID" value="NZ_QSND01000003.1"/>
</dbReference>
<feature type="transmembrane region" description="Helical" evidence="2">
    <location>
        <begin position="154"/>
        <end position="174"/>
    </location>
</feature>
<keyword evidence="2" id="KW-0812">Transmembrane</keyword>
<proteinExistence type="predicted"/>
<dbReference type="NCBIfam" id="NF046089">
    <property type="entry name" value="CD3337_EF1877"/>
    <property type="match status" value="1"/>
</dbReference>
<dbReference type="EMBL" id="QSND01000003">
    <property type="protein sequence ID" value="KAA6449668.1"/>
    <property type="molecule type" value="Genomic_DNA"/>
</dbReference>
<evidence type="ECO:0000256" key="1">
    <source>
        <dbReference type="SAM" id="MobiDB-lite"/>
    </source>
</evidence>